<protein>
    <submittedName>
        <fullName evidence="1">MOSC domain-containing protein</fullName>
    </submittedName>
</protein>
<keyword evidence="2" id="KW-1185">Reference proteome</keyword>
<dbReference type="EMBL" id="JAQQDW010000057">
    <property type="protein sequence ID" value="MFM0106545.1"/>
    <property type="molecule type" value="Genomic_DNA"/>
</dbReference>
<reference evidence="1 2" key="1">
    <citation type="journal article" date="2024" name="Chem. Sci.">
        <title>Discovery of megapolipeptins by genome mining of a Burkholderiales bacteria collection.</title>
        <authorList>
            <person name="Paulo B.S."/>
            <person name="Recchia M.J.J."/>
            <person name="Lee S."/>
            <person name="Fergusson C.H."/>
            <person name="Romanowski S.B."/>
            <person name="Hernandez A."/>
            <person name="Krull N."/>
            <person name="Liu D.Y."/>
            <person name="Cavanagh H."/>
            <person name="Bos A."/>
            <person name="Gray C.A."/>
            <person name="Murphy B.T."/>
            <person name="Linington R.G."/>
            <person name="Eustaquio A.S."/>
        </authorList>
    </citation>
    <scope>NUCLEOTIDE SEQUENCE [LARGE SCALE GENOMIC DNA]</scope>
    <source>
        <strain evidence="1 2">RL18-126-BIB-B</strain>
    </source>
</reference>
<accession>A0ACC7NIF6</accession>
<comment type="caution">
    <text evidence="1">The sequence shown here is derived from an EMBL/GenBank/DDBJ whole genome shotgun (WGS) entry which is preliminary data.</text>
</comment>
<evidence type="ECO:0000313" key="1">
    <source>
        <dbReference type="EMBL" id="MFM0106545.1"/>
    </source>
</evidence>
<organism evidence="1 2">
    <name type="scientific">Paraburkholderia rhynchosiae</name>
    <dbReference type="NCBI Taxonomy" id="487049"/>
    <lineage>
        <taxon>Bacteria</taxon>
        <taxon>Pseudomonadati</taxon>
        <taxon>Pseudomonadota</taxon>
        <taxon>Betaproteobacteria</taxon>
        <taxon>Burkholderiales</taxon>
        <taxon>Burkholderiaceae</taxon>
        <taxon>Paraburkholderia</taxon>
    </lineage>
</organism>
<sequence length="180" mass="19364">MNGKVIAVHVNASHTFSKQSVWQIILLKGLGVEGDAHCGATVKHRSRVARDPSQPNLRQVHLMHGELFDELSEKAFSVLPGDLGENITTRGLDLLSLPVGTELHIGEHSVVTLTGLRNPCAQIEHFQAGLMKAVLGRSPEGKLLRKAGVMGVVTTAGPVSSGDEITVKMPPPPYRELEMV</sequence>
<name>A0ACC7NIF6_9BURK</name>
<proteinExistence type="predicted"/>
<dbReference type="Proteomes" id="UP001629235">
    <property type="component" value="Unassembled WGS sequence"/>
</dbReference>
<gene>
    <name evidence="1" type="ORF">PQR01_24440</name>
</gene>
<evidence type="ECO:0000313" key="2">
    <source>
        <dbReference type="Proteomes" id="UP001629235"/>
    </source>
</evidence>